<dbReference type="InterPro" id="IPR046541">
    <property type="entry name" value="DUF6606"/>
</dbReference>
<dbReference type="Proteomes" id="UP000317257">
    <property type="component" value="Unassembled WGS sequence"/>
</dbReference>
<proteinExistence type="predicted"/>
<evidence type="ECO:0000256" key="6">
    <source>
        <dbReference type="ARBA" id="ARBA00022807"/>
    </source>
</evidence>
<evidence type="ECO:0000259" key="8">
    <source>
        <dbReference type="Pfam" id="PF12359"/>
    </source>
</evidence>
<dbReference type="GO" id="GO:0004843">
    <property type="term" value="F:cysteine-type deubiquitinase activity"/>
    <property type="evidence" value="ECO:0007669"/>
    <property type="project" value="UniProtKB-EC"/>
</dbReference>
<dbReference type="GO" id="GO:0006508">
    <property type="term" value="P:proteolysis"/>
    <property type="evidence" value="ECO:0007669"/>
    <property type="project" value="UniProtKB-KW"/>
</dbReference>
<dbReference type="EMBL" id="SBHS01000012">
    <property type="protein sequence ID" value="TWU74351.1"/>
    <property type="molecule type" value="Genomic_DNA"/>
</dbReference>
<dbReference type="Pfam" id="PF20255">
    <property type="entry name" value="DUF6606"/>
    <property type="match status" value="1"/>
</dbReference>
<dbReference type="InterPro" id="IPR022099">
    <property type="entry name" value="DUF3638"/>
</dbReference>
<dbReference type="PANTHER" id="PTHR13367:SF34">
    <property type="match status" value="1"/>
</dbReference>
<evidence type="ECO:0000259" key="9">
    <source>
        <dbReference type="Pfam" id="PF20255"/>
    </source>
</evidence>
<keyword evidence="3" id="KW-0645">Protease</keyword>
<comment type="catalytic activity">
    <reaction evidence="1">
        <text>Thiol-dependent hydrolysis of ester, thioester, amide, peptide and isopeptide bonds formed by the C-terminal Gly of ubiquitin (a 76-residue protein attached to proteins as an intracellular targeting signal).</text>
        <dbReference type="EC" id="3.4.19.12"/>
    </reaction>
</comment>
<protein>
    <recommendedName>
        <fullName evidence="2">ubiquitinyl hydrolase 1</fullName>
        <ecNumber evidence="2">3.4.19.12</ecNumber>
    </recommendedName>
</protein>
<evidence type="ECO:0000256" key="1">
    <source>
        <dbReference type="ARBA" id="ARBA00000707"/>
    </source>
</evidence>
<accession>A0A5C6GDK9</accession>
<evidence type="ECO:0000313" key="10">
    <source>
        <dbReference type="EMBL" id="TWU74351.1"/>
    </source>
</evidence>
<dbReference type="InterPro" id="IPR022105">
    <property type="entry name" value="DUF3645"/>
</dbReference>
<dbReference type="PANTHER" id="PTHR13367">
    <property type="entry name" value="UBIQUITIN THIOESTERASE"/>
    <property type="match status" value="1"/>
</dbReference>
<evidence type="ECO:0000259" key="7">
    <source>
        <dbReference type="Pfam" id="PF12340"/>
    </source>
</evidence>
<name>A0A5C6GDK9_METRR</name>
<keyword evidence="5" id="KW-0378">Hydrolase</keyword>
<sequence length="3122" mass="355146">MSIEEALYKLHHVFLPPKLPQKNDANAAFDEALLKTVINCLSSFEQHVTGPGLSSVASVKTAMQVVCDIHELSGRAFVVSEKSLKCAFSKLCNKGGSIPLYIDAQNAGLIVSKLKQEIIFEVFELSPGNEDVMGNRGRLRRSFPASGVSVTLSLFANPDFQHSIASTVSKMSWQAVSGTQKEVKKAQQMHKESRDTTSPEIVTEFLMAFLVALGGSSTTTTAITKNTREEVVYEDAELPWRRSPFWLFIRVTLQIIFRRSSFDPHEQRDLYKEFIAFLMTNIAQQCHNWPVESDYLSVINAKLSRRLLKLAYIPEGLGQFIRNSMTNTNRILEMRWSNIQTRSSKPLSFIDLPTLDFENDSKIKLPLLDDFIAGLSIGQGASGPNLFAPTLPTASFQEEEIPTIPGTSNNDQKARNLMAFETWVSRSLGPWLESHQHESSTSGKLRFLIEEYHSQAAELYAENPELTSIMVLTTLELWVACDKSASELCPMLCEYDPGLSCETLQNLILPFKSQIERLEVVESYILRRQQRSVSKNPSIFHDFGSARSFGVRCYEQSPKHQQILQEIETQAEIDRTKKYEEFERKKDLYDSLIHQHAISDCEVVIVFDYPNGTRETHHGSCRRCSLKSQANNLTIAIHEWPLPSNTLKAKGLVFELLLPESFSHWRDITIFVMLTTLKMEYTSEKNPNYRYPLRSYEALSSYGARLDAQRVGLLSETKPHAVTHRRERPISTTLREDVCVNNGLVYRYFDTRNDYFMCDIRPTQNLPQLCTYKLPSNSMQQFLFRPSDNPSGPSPNTILANLHNCPDDMSLEEYKALCAIPLGYMIQWHNILVQLNAPTVDFKRTEAETFLLQCIGQVGLRKDRSALRPSHQILEDPNFAKKLIEGIRRVSNQLKQNWQAASAFSAFISLTAHLLSLSPQGCVVRDCREYLAFARAVTLDWMMKLKNKVYTATRDDARDKFRAKSAAIALVCAGTFDVDHQAQAELLQSSEAASTFLQCCIVIQESELLIGNRDHSILLRYDRWRRFCQSVCPILKRHIIEQSSPALDDAIVVSWPAFEGSGNWKQFSEIHNTWLVKDVATGDKVRTSQVQFNLESGELLVDGNPLNRLPNRYAHHPMYRILFGQSTMEVMPSHLPGMEFTSKSKYAGHILHFGLTNPIDHEPELLVLALRDGHSFSLLPRHVFRGHFPVPLVEKCIHWYNVRSHYVEFRPQKDPWNHADGGWQLHASASESKWRLGSSEQYVIGIKSSTGESISRIFGAIETSSWIQAAVTPASGLLDIELPRLQISFRLRERESSILSKEFQDMVVDNTQAAGALVGLQNMLILRNQVSAKRLILVPEGKVSFRRLNGHIQVSIDAETVVKTHGYHIDDRIGRLMDNGSAQSKLLIAYLHALTSFCLPDPLTGRTGTEQALDILDSAAVKSFDRWSRESMEILMRIASLTPGRRYYPENETVMQTVKWSSELGFLAQHSGFFTLVQSIFERTERSKFFYQESWVKPPVLRHVDCRLLDRDDIRSSTFRLSGYGAELYSTQYDISYKSRDTWKETTRVQDVVGIAGTLYRESMEPHFALPTNLVAHLWQVLSRTAIQGWDHQLSDTQLAYDAKWFQEASFVLRNLVVLHRVLRDGLKPENKLDFTLWLSVMAFGAHVDLNMLYIIAGLAILPAMGRVDLPSGDFFRLEEGVCPTTSEVSEALRAACQPMQYCPEQNLEKPFRESKKQYNSRRNRLFQYNKSAAVNSLTKALMAQWPCSVLQVPVDPDVTEACHVYINMPQAMVSANQLFESWFNNRGFKEYLGHISDAVPRRERRSSIANLSLKVDGQTTKSPHRFISTEDVFSRCAPRILDATCSIADRLLTVGSSVKKADLRLPSLAADLERLSSSKFEREYVQGLKRSLEALKDSHRHSVRHEIMQGDVLSILRQHQEESSRRVNEIYRTILKAVYCNSLKDIGSIHAEEIAVPNIYQWPRICPSFFLQQLCKKRWHAISPDWQRCIIQYGIALTHFQQAERLLGLASNAPKLMQELTNVGHTNWDPHEDPESLIFEIEGNIMIRNVQTQIATEMRRPTIGKNAVMQLNMGEGKSSVIVPMVAASLADESLVRVIVAKPQEKQMFDMLVSKLGGLVDRPVFRAPFSRAVKPGQAEAEAVHRIYEDCMKQGGILLVQPEQILSFKLMSIERACCDRDDISLPLLQTQEFLNKSCRDIVDESDENLSPKFELVYTVGTQRPLDHSPSRWSCPQEILGIFREYIPLIQKQYPNSLETFYIARGSFPRTRILRTDAMERMLTKIVEHIRDFGLIGFTMAEMPRALKNALCLYISKKDLTDHEIKEVEQQVVWTEAERNTLLLLRGLIAGGVLSFVFSQKRWKVDYGLALDREPATKLAVPYRAKDNPSPRSEFSHPEVVILLTLLSYYYRGLDTSELFLAFSHLQKSDQASSLYQEWVRDADQLPTAFHQLDGVNLEDYIQCSENVFPSLRHAKSVVDYYVGHIVFPKAMKEFAHKLSASGWDIAEVKQHVTTGFSGTNDSRIALPLSMEQLDLQEQRHTNALVLEYLLQPENDVEPMPTSRREGESDAERLLSMIIKMKQKVRVIIDVGAQILELNNREVAAKWLEQLPDDENTQAVVFLDENDNLCALDRRGKVEFLHVSPFATRLDVCLIFLDEAHTRGTDLKLPQDYRAAVTLGANLTKDRLVQACMRMRQLGKGQSVVFCVPEEIVHRIRLSLSKPTLSRIHVSDVIAWSISETWIDAKRCMALWAMQGKRYDNQQKLWTSYRDGGRKIMPRQLAEKFLEGEAKTLKMRYKPLLQQDKPLRGVNDASGEPDEIDRRIRDFQLEDEEANFQQEAERELSPEVEEARQVEKPRPANALAHKLHADVLTFVERGELRVKSSAYMPAFESLSRTSAALRTKLDAPEYNSVYVTTDFANTVASEGQGSLMDSYQRPVQWILSRRKQQAMDDSPVAFLLIISPFEAQELISRGMSSKRVSLHIYAPRPNLGFRPLDSLDLFTMPQRTGSGPPTPQSLITWLNLFAGQLYFKSWSQYKDACQLLGVSWGAEDGDEACALPGSAASSVDRQKEKESADADFRDSIAVLMKRIRRSCQDMDLERTHVGAILAKRVLMRRDFTDTED</sequence>
<reference evidence="11" key="1">
    <citation type="submission" date="2018-12" db="EMBL/GenBank/DDBJ databases">
        <title>The complete genome of Metarhizium rileyi, a key fungal pathogen of Lepidoptera.</title>
        <authorList>
            <person name="Binneck E."/>
            <person name="Lastra C.C.L."/>
            <person name="Sosa-Gomez D.R."/>
        </authorList>
    </citation>
    <scope>NUCLEOTIDE SEQUENCE [LARGE SCALE GENOMIC DNA]</scope>
    <source>
        <strain evidence="11">Cep018-CH2</strain>
    </source>
</reference>
<dbReference type="EC" id="3.4.19.12" evidence="2"/>
<evidence type="ECO:0000256" key="2">
    <source>
        <dbReference type="ARBA" id="ARBA00012759"/>
    </source>
</evidence>
<gene>
    <name evidence="10" type="ORF">ED733_006288</name>
</gene>
<feature type="domain" description="DUF6606" evidence="9">
    <location>
        <begin position="10"/>
        <end position="283"/>
    </location>
</feature>
<dbReference type="InterPro" id="IPR051346">
    <property type="entry name" value="OTU_Deubiquitinase"/>
</dbReference>
<evidence type="ECO:0000256" key="5">
    <source>
        <dbReference type="ARBA" id="ARBA00022801"/>
    </source>
</evidence>
<organism evidence="10 11">
    <name type="scientific">Metarhizium rileyi (strain RCEF 4871)</name>
    <name type="common">Nomuraea rileyi</name>
    <dbReference type="NCBI Taxonomy" id="1649241"/>
    <lineage>
        <taxon>Eukaryota</taxon>
        <taxon>Fungi</taxon>
        <taxon>Dikarya</taxon>
        <taxon>Ascomycota</taxon>
        <taxon>Pezizomycotina</taxon>
        <taxon>Sordariomycetes</taxon>
        <taxon>Hypocreomycetidae</taxon>
        <taxon>Hypocreales</taxon>
        <taxon>Clavicipitaceae</taxon>
        <taxon>Metarhizium</taxon>
    </lineage>
</organism>
<keyword evidence="6" id="KW-0788">Thiol protease</keyword>
<comment type="caution">
    <text evidence="10">The sequence shown here is derived from an EMBL/GenBank/DDBJ whole genome shotgun (WGS) entry which is preliminary data.</text>
</comment>
<feature type="domain" description="DUF3638" evidence="7">
    <location>
        <begin position="2026"/>
        <end position="2246"/>
    </location>
</feature>
<dbReference type="Pfam" id="PF12359">
    <property type="entry name" value="DUF3645"/>
    <property type="match status" value="1"/>
</dbReference>
<evidence type="ECO:0000256" key="3">
    <source>
        <dbReference type="ARBA" id="ARBA00022670"/>
    </source>
</evidence>
<keyword evidence="4" id="KW-0833">Ubl conjugation pathway</keyword>
<evidence type="ECO:0000256" key="4">
    <source>
        <dbReference type="ARBA" id="ARBA00022786"/>
    </source>
</evidence>
<dbReference type="Pfam" id="PF12340">
    <property type="entry name" value="DUF3638"/>
    <property type="match status" value="1"/>
</dbReference>
<evidence type="ECO:0000313" key="11">
    <source>
        <dbReference type="Proteomes" id="UP000317257"/>
    </source>
</evidence>
<feature type="domain" description="DUF3645" evidence="8">
    <location>
        <begin position="2371"/>
        <end position="2403"/>
    </location>
</feature>